<feature type="transmembrane region" description="Helical" evidence="6">
    <location>
        <begin position="184"/>
        <end position="202"/>
    </location>
</feature>
<evidence type="ECO:0000256" key="2">
    <source>
        <dbReference type="ARBA" id="ARBA00022475"/>
    </source>
</evidence>
<dbReference type="OrthoDB" id="9804822at2"/>
<gene>
    <name evidence="7" type="ORF">SAMN05421720_101666</name>
</gene>
<evidence type="ECO:0000256" key="1">
    <source>
        <dbReference type="ARBA" id="ARBA00004651"/>
    </source>
</evidence>
<proteinExistence type="predicted"/>
<dbReference type="AlphaFoldDB" id="A0A1G6XWK8"/>
<evidence type="ECO:0000313" key="7">
    <source>
        <dbReference type="EMBL" id="SDD82578.1"/>
    </source>
</evidence>
<keyword evidence="2" id="KW-1003">Cell membrane</keyword>
<protein>
    <submittedName>
        <fullName evidence="7">Threonine/homoserine/homoserine lactone efflux protein</fullName>
    </submittedName>
</protein>
<keyword evidence="4 6" id="KW-1133">Transmembrane helix</keyword>
<organism evidence="7 8">
    <name type="scientific">Rhodospira trueperi</name>
    <dbReference type="NCBI Taxonomy" id="69960"/>
    <lineage>
        <taxon>Bacteria</taxon>
        <taxon>Pseudomonadati</taxon>
        <taxon>Pseudomonadota</taxon>
        <taxon>Alphaproteobacteria</taxon>
        <taxon>Rhodospirillales</taxon>
        <taxon>Rhodospirillaceae</taxon>
        <taxon>Rhodospira</taxon>
    </lineage>
</organism>
<feature type="transmembrane region" description="Helical" evidence="6">
    <location>
        <begin position="117"/>
        <end position="138"/>
    </location>
</feature>
<comment type="subcellular location">
    <subcellularLocation>
        <location evidence="1">Cell membrane</location>
        <topology evidence="1">Multi-pass membrane protein</topology>
    </subcellularLocation>
</comment>
<name>A0A1G6XWK8_9PROT</name>
<dbReference type="RefSeq" id="WP_092781950.1">
    <property type="nucleotide sequence ID" value="NZ_FNAP01000001.1"/>
</dbReference>
<dbReference type="STRING" id="69960.SAMN05421720_101666"/>
<feature type="transmembrane region" description="Helical" evidence="6">
    <location>
        <begin position="144"/>
        <end position="163"/>
    </location>
</feature>
<dbReference type="PIRSF" id="PIRSF006324">
    <property type="entry name" value="LeuE"/>
    <property type="match status" value="1"/>
</dbReference>
<evidence type="ECO:0000256" key="6">
    <source>
        <dbReference type="SAM" id="Phobius"/>
    </source>
</evidence>
<reference evidence="7 8" key="1">
    <citation type="submission" date="2016-10" db="EMBL/GenBank/DDBJ databases">
        <authorList>
            <person name="de Groot N.N."/>
        </authorList>
    </citation>
    <scope>NUCLEOTIDE SEQUENCE [LARGE SCALE GENOMIC DNA]</scope>
    <source>
        <strain evidence="7 8">ATCC 700224</strain>
    </source>
</reference>
<evidence type="ECO:0000256" key="5">
    <source>
        <dbReference type="ARBA" id="ARBA00023136"/>
    </source>
</evidence>
<feature type="transmembrane region" description="Helical" evidence="6">
    <location>
        <begin position="68"/>
        <end position="89"/>
    </location>
</feature>
<sequence length="207" mass="21757">MFDLTTWLAYVAASALIVVVPGPTVTVIIANSLRAGPMAGLMNVAGTQAGLILMVGVLAAGLETIVTQAGVVFDVLRLVGAAYLIWLGVKMWRSDGRLGQAEAVSARSHASYAWQGFLVIWSNPKALLFFGAFIPQFVSPEGNAAVQVVLLGLTFMVVALLLDGAYAVAAGKTGALLSRRNVRWLERISGSFLIGGGVWLALSRRAA</sequence>
<feature type="transmembrane region" description="Helical" evidence="6">
    <location>
        <begin position="6"/>
        <end position="29"/>
    </location>
</feature>
<evidence type="ECO:0000313" key="8">
    <source>
        <dbReference type="Proteomes" id="UP000199412"/>
    </source>
</evidence>
<evidence type="ECO:0000256" key="4">
    <source>
        <dbReference type="ARBA" id="ARBA00022989"/>
    </source>
</evidence>
<evidence type="ECO:0000256" key="3">
    <source>
        <dbReference type="ARBA" id="ARBA00022692"/>
    </source>
</evidence>
<dbReference type="PANTHER" id="PTHR30086:SF20">
    <property type="entry name" value="ARGININE EXPORTER PROTEIN ARGO-RELATED"/>
    <property type="match status" value="1"/>
</dbReference>
<keyword evidence="5 6" id="KW-0472">Membrane</keyword>
<dbReference type="PANTHER" id="PTHR30086">
    <property type="entry name" value="ARGININE EXPORTER PROTEIN ARGO"/>
    <property type="match status" value="1"/>
</dbReference>
<dbReference type="GO" id="GO:0005886">
    <property type="term" value="C:plasma membrane"/>
    <property type="evidence" value="ECO:0007669"/>
    <property type="project" value="UniProtKB-SubCell"/>
</dbReference>
<keyword evidence="3 6" id="KW-0812">Transmembrane</keyword>
<dbReference type="GO" id="GO:0015171">
    <property type="term" value="F:amino acid transmembrane transporter activity"/>
    <property type="evidence" value="ECO:0007669"/>
    <property type="project" value="TreeGrafter"/>
</dbReference>
<dbReference type="Proteomes" id="UP000199412">
    <property type="component" value="Unassembled WGS sequence"/>
</dbReference>
<accession>A0A1G6XWK8</accession>
<dbReference type="EMBL" id="FNAP01000001">
    <property type="protein sequence ID" value="SDD82578.1"/>
    <property type="molecule type" value="Genomic_DNA"/>
</dbReference>
<dbReference type="InterPro" id="IPR001123">
    <property type="entry name" value="LeuE-type"/>
</dbReference>
<keyword evidence="8" id="KW-1185">Reference proteome</keyword>
<feature type="transmembrane region" description="Helical" evidence="6">
    <location>
        <begin position="41"/>
        <end position="62"/>
    </location>
</feature>
<dbReference type="Pfam" id="PF01810">
    <property type="entry name" value="LysE"/>
    <property type="match status" value="1"/>
</dbReference>